<name>A0A9P5Q0D8_9AGAR</name>
<evidence type="ECO:0000313" key="2">
    <source>
        <dbReference type="Proteomes" id="UP000772434"/>
    </source>
</evidence>
<reference evidence="1" key="1">
    <citation type="submission" date="2020-11" db="EMBL/GenBank/DDBJ databases">
        <authorList>
            <consortium name="DOE Joint Genome Institute"/>
            <person name="Ahrendt S."/>
            <person name="Riley R."/>
            <person name="Andreopoulos W."/>
            <person name="Labutti K."/>
            <person name="Pangilinan J."/>
            <person name="Ruiz-Duenas F.J."/>
            <person name="Barrasa J.M."/>
            <person name="Sanchez-Garcia M."/>
            <person name="Camarero S."/>
            <person name="Miyauchi S."/>
            <person name="Serrano A."/>
            <person name="Linde D."/>
            <person name="Babiker R."/>
            <person name="Drula E."/>
            <person name="Ayuso-Fernandez I."/>
            <person name="Pacheco R."/>
            <person name="Padilla G."/>
            <person name="Ferreira P."/>
            <person name="Barriuso J."/>
            <person name="Kellner H."/>
            <person name="Castanera R."/>
            <person name="Alfaro M."/>
            <person name="Ramirez L."/>
            <person name="Pisabarro A.G."/>
            <person name="Kuo A."/>
            <person name="Tritt A."/>
            <person name="Lipzen A."/>
            <person name="He G."/>
            <person name="Yan M."/>
            <person name="Ng V."/>
            <person name="Cullen D."/>
            <person name="Martin F."/>
            <person name="Rosso M.-N."/>
            <person name="Henrissat B."/>
            <person name="Hibbett D."/>
            <person name="Martinez A.T."/>
            <person name="Grigoriev I.V."/>
        </authorList>
    </citation>
    <scope>NUCLEOTIDE SEQUENCE</scope>
    <source>
        <strain evidence="1">AH 40177</strain>
    </source>
</reference>
<evidence type="ECO:0000313" key="1">
    <source>
        <dbReference type="EMBL" id="KAF9071335.1"/>
    </source>
</evidence>
<proteinExistence type="predicted"/>
<feature type="non-terminal residue" evidence="1">
    <location>
        <position position="1"/>
    </location>
</feature>
<dbReference type="AlphaFoldDB" id="A0A9P5Q0D8"/>
<accession>A0A9P5Q0D8</accession>
<protein>
    <submittedName>
        <fullName evidence="1">Uncharacterized protein</fullName>
    </submittedName>
</protein>
<organism evidence="1 2">
    <name type="scientific">Rhodocollybia butyracea</name>
    <dbReference type="NCBI Taxonomy" id="206335"/>
    <lineage>
        <taxon>Eukaryota</taxon>
        <taxon>Fungi</taxon>
        <taxon>Dikarya</taxon>
        <taxon>Basidiomycota</taxon>
        <taxon>Agaricomycotina</taxon>
        <taxon>Agaricomycetes</taxon>
        <taxon>Agaricomycetidae</taxon>
        <taxon>Agaricales</taxon>
        <taxon>Marasmiineae</taxon>
        <taxon>Omphalotaceae</taxon>
        <taxon>Rhodocollybia</taxon>
    </lineage>
</organism>
<gene>
    <name evidence="1" type="ORF">BDP27DRAFT_1502882</name>
</gene>
<keyword evidence="2" id="KW-1185">Reference proteome</keyword>
<sequence length="239" mass="26944">QLLRLAHVACIRDRAYHLGVYPHATFVRRDAYRMPSKLPHWRLGVAWISSSLQNAAPTTPHKSSTNHGTQPVSQLDLESKYIMRDIIGGQAWSFPPKELSRILSAKSRKPEALSYRPETIDQMVHYDCVGRLETELRTATSCFHGLMRTYRSEQGSYHELAEFLNAGINSIVDQLPTSLCRPLNFHIREKTINDGIDRAAPLCPDPAGMLENAPLLDLFWSSRGPNDCHMILPVEVEGS</sequence>
<dbReference type="EMBL" id="JADNRY010000033">
    <property type="protein sequence ID" value="KAF9071335.1"/>
    <property type="molecule type" value="Genomic_DNA"/>
</dbReference>
<dbReference type="Proteomes" id="UP000772434">
    <property type="component" value="Unassembled WGS sequence"/>
</dbReference>
<comment type="caution">
    <text evidence="1">The sequence shown here is derived from an EMBL/GenBank/DDBJ whole genome shotgun (WGS) entry which is preliminary data.</text>
</comment>